<dbReference type="OrthoDB" id="5614199at2"/>
<sequence>MAGLTGKTPSRVAINDELKPMNQFAQCRAMHQYYRDIFTRNIYLPEADVMPSHLVAEVLHFWSTDYAAMEPAIMAAPTPPDLDEAKALAIKHLLCAATLANQAFDSKKQGHQVAAVDGFSEQVTAHVVEALQRDDSVNFVVVAIQLLFRVGEIDGAVFLISNHLSNLSNSAPVLKILLLICLMEEDYNQAQVVIQALTADSALIEEESLVLLMIVCGIYKLGGCPDSFIDFRPLTEPLPLPDYRRYTWHIPKAATGNTTVLVSCDPKYFFNHAQALVASVYETNGTALDVHLHIYNCDARCEARVHEIQAAFPGLNLSLSSETIAPVRGINVHFASRRFVFLRHALEQFDAPVILLDADCLVRQPWADVHAGLDDADLILTCSNGAPLWERVLGGFIYARPTEANFRYLDIVARFIDRNLAAENNEWFLDQVALSFALDTLPAVEQMQIRREEAARLISINHTADAFSWVVTTSKEGIGTYNDYKTSLMAKYLAA</sequence>
<proteinExistence type="predicted"/>
<dbReference type="SUPFAM" id="SSF53448">
    <property type="entry name" value="Nucleotide-diphospho-sugar transferases"/>
    <property type="match status" value="1"/>
</dbReference>
<organism evidence="1">
    <name type="scientific">Cronobacter turicensis</name>
    <dbReference type="NCBI Taxonomy" id="413502"/>
    <lineage>
        <taxon>Bacteria</taxon>
        <taxon>Pseudomonadati</taxon>
        <taxon>Pseudomonadota</taxon>
        <taxon>Gammaproteobacteria</taxon>
        <taxon>Enterobacterales</taxon>
        <taxon>Enterobacteriaceae</taxon>
        <taxon>Cronobacter</taxon>
    </lineage>
</organism>
<evidence type="ECO:0000313" key="1">
    <source>
        <dbReference type="EMBL" id="PUX19350.1"/>
    </source>
</evidence>
<dbReference type="InterPro" id="IPR029044">
    <property type="entry name" value="Nucleotide-diphossugar_trans"/>
</dbReference>
<accession>A0A2T7B1V1</accession>
<dbReference type="RefSeq" id="WP_075199191.1">
    <property type="nucleotide sequence ID" value="NZ_CP187984.1"/>
</dbReference>
<gene>
    <name evidence="1" type="ORF">BS411_16820</name>
</gene>
<protein>
    <submittedName>
        <fullName evidence="1">Uncharacterized protein</fullName>
    </submittedName>
</protein>
<dbReference type="EMBL" id="MSAG01000029">
    <property type="protein sequence ID" value="PUX19350.1"/>
    <property type="molecule type" value="Genomic_DNA"/>
</dbReference>
<dbReference type="AlphaFoldDB" id="A0A2T7B1V1"/>
<comment type="caution">
    <text evidence="1">The sequence shown here is derived from an EMBL/GenBank/DDBJ whole genome shotgun (WGS) entry which is preliminary data.</text>
</comment>
<name>A0A2T7B1V1_9ENTR</name>
<reference evidence="1" key="1">
    <citation type="submission" date="2016-12" db="EMBL/GenBank/DDBJ databases">
        <title>Analysis of the Molecular Diversity Among Cronobacter Species Isolated from Filth Flies Using a Pan Genomic DNA Microarray.</title>
        <authorList>
            <person name="Pava-Ripoll M."/>
            <person name="Tall B."/>
            <person name="Farber J."/>
            <person name="Fanning S."/>
            <person name="Lehner A."/>
            <person name="Stephan R."/>
            <person name="Pagotto F."/>
            <person name="Iverson C."/>
            <person name="Ziobro G."/>
            <person name="Miller A."/>
            <person name="Pearson R."/>
            <person name="Yan Q."/>
            <person name="Kim M."/>
            <person name="Jeong S."/>
            <person name="Park J."/>
            <person name="Jun S."/>
            <person name="Choi H."/>
            <person name="Chung T."/>
            <person name="Yoo Y."/>
            <person name="Park E."/>
            <person name="Hwang S."/>
            <person name="Lee B."/>
            <person name="Sathyamoorthy V."/>
            <person name="Carter L."/>
            <person name="Mammel M."/>
            <person name="Jackson S."/>
            <person name="Kothary M."/>
            <person name="Patel I."/>
            <person name="Grim C."/>
            <person name="Gopinath G."/>
            <person name="Gangiredla J."/>
            <person name="Chase H."/>
        </authorList>
    </citation>
    <scope>NUCLEOTIDE SEQUENCE [LARGE SCALE GENOMIC DNA]</scope>
    <source>
        <strain evidence="1">MOD1-Sh41s</strain>
    </source>
</reference>